<dbReference type="InterPro" id="IPR014710">
    <property type="entry name" value="RmlC-like_jellyroll"/>
</dbReference>
<feature type="domain" description="Pirin C-terminal" evidence="1">
    <location>
        <begin position="7"/>
        <end position="108"/>
    </location>
</feature>
<organism evidence="2">
    <name type="scientific">Spongospora subterranea</name>
    <dbReference type="NCBI Taxonomy" id="70186"/>
    <lineage>
        <taxon>Eukaryota</taxon>
        <taxon>Sar</taxon>
        <taxon>Rhizaria</taxon>
        <taxon>Endomyxa</taxon>
        <taxon>Phytomyxea</taxon>
        <taxon>Plasmodiophorida</taxon>
        <taxon>Plasmodiophoridae</taxon>
        <taxon>Spongospora</taxon>
    </lineage>
</organism>
<evidence type="ECO:0000259" key="1">
    <source>
        <dbReference type="Pfam" id="PF05726"/>
    </source>
</evidence>
<dbReference type="InterPro" id="IPR012093">
    <property type="entry name" value="Pirin"/>
</dbReference>
<dbReference type="PANTHER" id="PTHR13903:SF8">
    <property type="entry name" value="PIRIN"/>
    <property type="match status" value="1"/>
</dbReference>
<accession>A0A0H5RVV1</accession>
<dbReference type="Pfam" id="PF05726">
    <property type="entry name" value="Pirin_C"/>
    <property type="match status" value="1"/>
</dbReference>
<dbReference type="InterPro" id="IPR011051">
    <property type="entry name" value="RmlC_Cupin_sf"/>
</dbReference>
<protein>
    <recommendedName>
        <fullName evidence="1">Pirin C-terminal domain-containing protein</fullName>
    </recommendedName>
</protein>
<feature type="non-terminal residue" evidence="2">
    <location>
        <position position="1"/>
    </location>
</feature>
<dbReference type="AlphaFoldDB" id="A0A0H5RVV1"/>
<evidence type="ECO:0000313" key="2">
    <source>
        <dbReference type="EMBL" id="CRZ12874.1"/>
    </source>
</evidence>
<reference evidence="2" key="1">
    <citation type="submission" date="2015-04" db="EMBL/GenBank/DDBJ databases">
        <title>The genome sequence of the plant pathogenic Rhizarian Plasmodiophora brassicae reveals insights in its biotrophic life cycle and the origin of chitin synthesis.</title>
        <authorList>
            <person name="Schwelm A."/>
            <person name="Fogelqvist J."/>
            <person name="Knaust A."/>
            <person name="Julke S."/>
            <person name="Lilja T."/>
            <person name="Dhandapani V."/>
            <person name="Bonilla-Rosso G."/>
            <person name="Karlsson M."/>
            <person name="Shevchenko A."/>
            <person name="Choi S.R."/>
            <person name="Kim H.G."/>
            <person name="Park J.Y."/>
            <person name="Lim Y.P."/>
            <person name="Ludwig-Muller J."/>
            <person name="Dixelius C."/>
        </authorList>
    </citation>
    <scope>NUCLEOTIDE SEQUENCE</scope>
    <source>
        <tissue evidence="2">Potato root galls</tissue>
    </source>
</reference>
<dbReference type="SUPFAM" id="SSF51182">
    <property type="entry name" value="RmlC-like cupins"/>
    <property type="match status" value="1"/>
</dbReference>
<sequence>DVAVWFMTIAPGGSVRLPSCAAGVNRLLYFITGDGITVADRSVNRHSVFRIPGGTGVDVRNSGTQKAEALILQGQPINEPVHQHGPFVMNSEQEIQTAISDYSKTRFGGWPWQDNAVVFPPDKGRFVSVNGVVEYPPGHSSS</sequence>
<dbReference type="EMBL" id="HACM01012432">
    <property type="protein sequence ID" value="CRZ12874.1"/>
    <property type="molecule type" value="Transcribed_RNA"/>
</dbReference>
<proteinExistence type="predicted"/>
<name>A0A0H5RVV1_9EUKA</name>
<dbReference type="Gene3D" id="2.60.120.10">
    <property type="entry name" value="Jelly Rolls"/>
    <property type="match status" value="2"/>
</dbReference>
<dbReference type="InterPro" id="IPR008778">
    <property type="entry name" value="Pirin_C_dom"/>
</dbReference>
<dbReference type="PANTHER" id="PTHR13903">
    <property type="entry name" value="PIRIN-RELATED"/>
    <property type="match status" value="1"/>
</dbReference>